<dbReference type="NCBIfam" id="TIGR04056">
    <property type="entry name" value="OMP_RagA_SusC"/>
    <property type="match status" value="1"/>
</dbReference>
<proteinExistence type="inferred from homology"/>
<feature type="domain" description="TonB-dependent receptor plug" evidence="9">
    <location>
        <begin position="155"/>
        <end position="258"/>
    </location>
</feature>
<dbReference type="InterPro" id="IPR023997">
    <property type="entry name" value="TonB-dep_OMP_SusC/RagA_CS"/>
</dbReference>
<comment type="subcellular location">
    <subcellularLocation>
        <location evidence="1 7">Cell outer membrane</location>
        <topology evidence="1 7">Multi-pass membrane protein</topology>
    </subcellularLocation>
</comment>
<dbReference type="RefSeq" id="WP_093322891.1">
    <property type="nucleotide sequence ID" value="NZ_FOAF01000001.1"/>
</dbReference>
<dbReference type="AlphaFoldDB" id="A0A1H7MEA5"/>
<name>A0A1H7MEA5_OLID1</name>
<evidence type="ECO:0000313" key="11">
    <source>
        <dbReference type="Proteomes" id="UP000199421"/>
    </source>
</evidence>
<dbReference type="OrthoDB" id="9768177at2"/>
<keyword evidence="3 7" id="KW-1134">Transmembrane beta strand</keyword>
<evidence type="ECO:0000259" key="9">
    <source>
        <dbReference type="Pfam" id="PF07715"/>
    </source>
</evidence>
<organism evidence="10 11">
    <name type="scientific">Olivibacter domesticus</name>
    <name type="common">Pseudosphingobacterium domesticum</name>
    <dbReference type="NCBI Taxonomy" id="407022"/>
    <lineage>
        <taxon>Bacteria</taxon>
        <taxon>Pseudomonadati</taxon>
        <taxon>Bacteroidota</taxon>
        <taxon>Sphingobacteriia</taxon>
        <taxon>Sphingobacteriales</taxon>
        <taxon>Sphingobacteriaceae</taxon>
        <taxon>Olivibacter</taxon>
    </lineage>
</organism>
<dbReference type="InterPro" id="IPR037066">
    <property type="entry name" value="Plug_dom_sf"/>
</dbReference>
<evidence type="ECO:0000256" key="8">
    <source>
        <dbReference type="SAM" id="SignalP"/>
    </source>
</evidence>
<dbReference type="EMBL" id="FOAF01000001">
    <property type="protein sequence ID" value="SEL09399.1"/>
    <property type="molecule type" value="Genomic_DNA"/>
</dbReference>
<comment type="similarity">
    <text evidence="7">Belongs to the TonB-dependent receptor family.</text>
</comment>
<evidence type="ECO:0000313" key="10">
    <source>
        <dbReference type="EMBL" id="SEL09399.1"/>
    </source>
</evidence>
<dbReference type="GO" id="GO:0009279">
    <property type="term" value="C:cell outer membrane"/>
    <property type="evidence" value="ECO:0007669"/>
    <property type="project" value="UniProtKB-SubCell"/>
</dbReference>
<keyword evidence="6 7" id="KW-0998">Cell outer membrane</keyword>
<dbReference type="InterPro" id="IPR012910">
    <property type="entry name" value="Plug_dom"/>
</dbReference>
<keyword evidence="8" id="KW-0732">Signal</keyword>
<dbReference type="InterPro" id="IPR008969">
    <property type="entry name" value="CarboxyPept-like_regulatory"/>
</dbReference>
<feature type="chain" id="PRO_5011731780" evidence="8">
    <location>
        <begin position="27"/>
        <end position="1065"/>
    </location>
</feature>
<sequence>MKRYVVQTVLYTVALQVLSIGLPANAIASKRDKTEAAGLSSAKSTTVKQFRSQSVEMKSLVQRTIIGKVSGENGQALAGVSVKLKGTSSSTSTDQNGSFSINTPNDQAVLIFSYVGFFTQEVPITGKTNLEIVLKSDSQALSEVVVVGYGTQRRSSITGAVSSVSAKTLVELPVASTDQALQGRVAGLTVTNNGSPGTSPIVAIRGISSISFASDPLYVVDGFPTAISNIDARDIESVDVLKDASSAAIYGSRATNGVVMITTKKGSARDRIQVNFDSYFGIQSPSKKFNLLNTAQYLQYERALNGADAALPPRLEPENFNQPIYDGATQTFAQTNTDWQDAYFRNNQPLQQYNLSLNGGNEQSHFYTGVGYFDQQGIAEGLYYKRLNYRLNSEHVISKLFSFGENFYVSQSKQRFDVPAGNRTPIVNMIRMQPYLPVYNPNNPGGFMGPQNSFDASDPINPVEIANLVKNINNTTRILGTAYIRLTLTPWLKFTSTYGVDHSNIAIQNYTPIHNDGGTSIVNIATIENQRQLYTTHLFTQQLSFDKSFDSHNLGATLVYESQGQRYRNETASGNQSTNLVKTLNGATNVTANSLYETNLIRSMLARVTYDYDGKYLFTASIRRDGLSVFAPGNKYENFPAVSAGWKIDRESFMENTPWISEFKVRGGYGITGINGILLGNYPYLQPIQRNQATYPFNGTIVNGNGSFYNGLSNPELAWEKTKQTNIGLDLGFLDNRITLVAEYFKRKTDNLILTVPTPTSFGFNGTGTLANVAAMQNQGFEFQLGYHKTSGDFTWNVTGLMSIIRNKVLRLNSENASITAGGDADFGGGGPLTNTVVGHPVQSFYGYIVDGIFQNQAEIDAHATQNGAAPGDLKFRDLDDNGIISDGDRTFIGSFMPKFTYSLNFSANYKHFDLALFFQGVQGNDIFNAARIIREGMPRLFNADQSVLNAWTPQNTNTSIPRAVNGDPNQNVRPSTRWIEDGSYLRLKNIMLGYTAPDRWIKGIGWTNISRLRFYASAQNLFTVTDYTGLDPEIGSKNGTLTNGVDYGQYPSPRSFQLGIQASF</sequence>
<evidence type="ECO:0000256" key="5">
    <source>
        <dbReference type="ARBA" id="ARBA00023136"/>
    </source>
</evidence>
<dbReference type="SUPFAM" id="SSF56935">
    <property type="entry name" value="Porins"/>
    <property type="match status" value="1"/>
</dbReference>
<evidence type="ECO:0000256" key="4">
    <source>
        <dbReference type="ARBA" id="ARBA00022692"/>
    </source>
</evidence>
<keyword evidence="11" id="KW-1185">Reference proteome</keyword>
<dbReference type="NCBIfam" id="TIGR04057">
    <property type="entry name" value="SusC_RagA_signa"/>
    <property type="match status" value="1"/>
</dbReference>
<dbReference type="Pfam" id="PF13715">
    <property type="entry name" value="CarbopepD_reg_2"/>
    <property type="match status" value="1"/>
</dbReference>
<dbReference type="SUPFAM" id="SSF49464">
    <property type="entry name" value="Carboxypeptidase regulatory domain-like"/>
    <property type="match status" value="1"/>
</dbReference>
<dbReference type="InterPro" id="IPR023996">
    <property type="entry name" value="TonB-dep_OMP_SusC/RagA"/>
</dbReference>
<evidence type="ECO:0000256" key="2">
    <source>
        <dbReference type="ARBA" id="ARBA00022448"/>
    </source>
</evidence>
<evidence type="ECO:0000256" key="7">
    <source>
        <dbReference type="PROSITE-ProRule" id="PRU01360"/>
    </source>
</evidence>
<dbReference type="Gene3D" id="2.170.130.10">
    <property type="entry name" value="TonB-dependent receptor, plug domain"/>
    <property type="match status" value="1"/>
</dbReference>
<protein>
    <submittedName>
        <fullName evidence="10">TonB-linked outer membrane protein, SusC/RagA family</fullName>
    </submittedName>
</protein>
<evidence type="ECO:0000256" key="3">
    <source>
        <dbReference type="ARBA" id="ARBA00022452"/>
    </source>
</evidence>
<dbReference type="InterPro" id="IPR039426">
    <property type="entry name" value="TonB-dep_rcpt-like"/>
</dbReference>
<evidence type="ECO:0000256" key="1">
    <source>
        <dbReference type="ARBA" id="ARBA00004571"/>
    </source>
</evidence>
<feature type="signal peptide" evidence="8">
    <location>
        <begin position="1"/>
        <end position="26"/>
    </location>
</feature>
<evidence type="ECO:0000256" key="6">
    <source>
        <dbReference type="ARBA" id="ARBA00023237"/>
    </source>
</evidence>
<reference evidence="11" key="1">
    <citation type="submission" date="2016-10" db="EMBL/GenBank/DDBJ databases">
        <authorList>
            <person name="Varghese N."/>
            <person name="Submissions S."/>
        </authorList>
    </citation>
    <scope>NUCLEOTIDE SEQUENCE [LARGE SCALE GENOMIC DNA]</scope>
    <source>
        <strain evidence="11">DSM 18733</strain>
    </source>
</reference>
<accession>A0A1H7MEA5</accession>
<dbReference type="Gene3D" id="2.60.40.1120">
    <property type="entry name" value="Carboxypeptidase-like, regulatory domain"/>
    <property type="match status" value="1"/>
</dbReference>
<dbReference type="Pfam" id="PF07715">
    <property type="entry name" value="Plug"/>
    <property type="match status" value="1"/>
</dbReference>
<dbReference type="Proteomes" id="UP000199421">
    <property type="component" value="Unassembled WGS sequence"/>
</dbReference>
<dbReference type="InterPro" id="IPR036942">
    <property type="entry name" value="Beta-barrel_TonB_sf"/>
</dbReference>
<dbReference type="PROSITE" id="PS52016">
    <property type="entry name" value="TONB_DEPENDENT_REC_3"/>
    <property type="match status" value="1"/>
</dbReference>
<keyword evidence="5 7" id="KW-0472">Membrane</keyword>
<dbReference type="Gene3D" id="2.40.170.20">
    <property type="entry name" value="TonB-dependent receptor, beta-barrel domain"/>
    <property type="match status" value="1"/>
</dbReference>
<keyword evidence="2 7" id="KW-0813">Transport</keyword>
<dbReference type="STRING" id="407022.SAMN05661044_01968"/>
<gene>
    <name evidence="10" type="ORF">SAMN05661044_01968</name>
</gene>
<keyword evidence="4 7" id="KW-0812">Transmembrane</keyword>